<keyword evidence="7 12" id="KW-0238">DNA-binding</keyword>
<name>A0ABR3LJU0_9TELE</name>
<keyword evidence="3" id="KW-0677">Repeat</keyword>
<keyword evidence="4 13" id="KW-0862">Zinc</keyword>
<dbReference type="PROSITE" id="PS00027">
    <property type="entry name" value="HOMEOBOX_1"/>
    <property type="match status" value="1"/>
</dbReference>
<feature type="signal peptide" evidence="16">
    <location>
        <begin position="1"/>
        <end position="16"/>
    </location>
</feature>
<evidence type="ECO:0000256" key="14">
    <source>
        <dbReference type="RuleBase" id="RU000682"/>
    </source>
</evidence>
<evidence type="ECO:0000256" key="8">
    <source>
        <dbReference type="ARBA" id="ARBA00023155"/>
    </source>
</evidence>
<dbReference type="Gene3D" id="2.10.110.10">
    <property type="entry name" value="Cysteine Rich Protein"/>
    <property type="match status" value="2"/>
</dbReference>
<dbReference type="InterPro" id="IPR050453">
    <property type="entry name" value="LIM_Homeobox_TF"/>
</dbReference>
<dbReference type="Pfam" id="PF00412">
    <property type="entry name" value="LIM"/>
    <property type="match status" value="2"/>
</dbReference>
<dbReference type="SUPFAM" id="SSF46689">
    <property type="entry name" value="Homeodomain-like"/>
    <property type="match status" value="1"/>
</dbReference>
<evidence type="ECO:0000313" key="20">
    <source>
        <dbReference type="Proteomes" id="UP001558613"/>
    </source>
</evidence>
<evidence type="ECO:0000256" key="7">
    <source>
        <dbReference type="ARBA" id="ARBA00023125"/>
    </source>
</evidence>
<dbReference type="InterPro" id="IPR017970">
    <property type="entry name" value="Homeobox_CS"/>
</dbReference>
<feature type="region of interest" description="Disordered" evidence="15">
    <location>
        <begin position="489"/>
        <end position="513"/>
    </location>
</feature>
<feature type="domain" description="LIM zinc-binding" evidence="17">
    <location>
        <begin position="115"/>
        <end position="177"/>
    </location>
</feature>
<feature type="compositionally biased region" description="Basic and acidic residues" evidence="15">
    <location>
        <begin position="203"/>
        <end position="219"/>
    </location>
</feature>
<dbReference type="CDD" id="cd09367">
    <property type="entry name" value="LIM1_Lhx1_Lhx5"/>
    <property type="match status" value="1"/>
</dbReference>
<dbReference type="Gene3D" id="1.10.10.60">
    <property type="entry name" value="Homeodomain-like"/>
    <property type="match status" value="1"/>
</dbReference>
<evidence type="ECO:0000259" key="17">
    <source>
        <dbReference type="PROSITE" id="PS50023"/>
    </source>
</evidence>
<keyword evidence="5" id="KW-0805">Transcription regulation</keyword>
<dbReference type="PROSITE" id="PS50023">
    <property type="entry name" value="LIM_DOMAIN_2"/>
    <property type="match status" value="2"/>
</dbReference>
<dbReference type="PANTHER" id="PTHR24208">
    <property type="entry name" value="LIM/HOMEOBOX PROTEIN LHX"/>
    <property type="match status" value="1"/>
</dbReference>
<dbReference type="Pfam" id="PF00046">
    <property type="entry name" value="Homeodomain"/>
    <property type="match status" value="1"/>
</dbReference>
<evidence type="ECO:0000256" key="6">
    <source>
        <dbReference type="ARBA" id="ARBA00023038"/>
    </source>
</evidence>
<sequence length="650" mass="71315">AWWRLILKTERLLCCCLPLQEVKTLLRTDSCGPNPRRGARLGRSALGPLQGGMMVHCAGCERPILDRFLLNVLDRAWHAKCVQCCECNCNLTEKCFSRDGKLYCKIDFFRRFGTKCAGCLQGISPSDLVRRARSKVFHLNCFTCMVCNKQLSTGEELYVIDENKFVCKEDYMSASAIKEVNLNSVSSCTDRSLSPDLPDPIQDDTKETDNSTSSDKDTNNNENEEQNSSTKRRGPRTTIKAKQLETLKAAFVATPKPTRHIREQLAQETGLNMRVIQVWFQNRRSKERRMKQLSALGARRHAFFRGPRRMRPLGGRLEDPDIMGPGGYSYYGEYQGDYYGPVVNYDFFPHGPPSSQAQSPAESPYLLSSGSGALEGGPVSAHHPTDDQRFTDMISHADTPSPEPGMTGPLHPNPQGESGFTGGPSPPFPLANNTSYSGPMSHPGQEMGENTVWSPLLPHSLSQWAQVGLRRTTQAPIFPLTGFNIRGNVRGAGTGSSTPSPPPEGDSETGWIPHAAPPAVENVVFSATIPLLPAISLYYLLLLLLSVCSLEPASTISRSPRGFTVLTHPRFPTAAQILLSSVARPSRIICNLSPPPAQTSCVVTSPITSCNLPPLSSPAHFLMRSASPRCSLGLGNPISLYHGREQETHH</sequence>
<dbReference type="SUPFAM" id="SSF57716">
    <property type="entry name" value="Glucocorticoid receptor-like (DNA-binding domain)"/>
    <property type="match status" value="2"/>
</dbReference>
<proteinExistence type="predicted"/>
<evidence type="ECO:0000256" key="11">
    <source>
        <dbReference type="ARBA" id="ARBA00040544"/>
    </source>
</evidence>
<feature type="region of interest" description="Disordered" evidence="15">
    <location>
        <begin position="350"/>
        <end position="450"/>
    </location>
</feature>
<feature type="non-terminal residue" evidence="19">
    <location>
        <position position="1"/>
    </location>
</feature>
<dbReference type="EMBL" id="JAYMGO010000021">
    <property type="protein sequence ID" value="KAL1253161.1"/>
    <property type="molecule type" value="Genomic_DNA"/>
</dbReference>
<dbReference type="PANTHER" id="PTHR24208:SF115">
    <property type="entry name" value="LIM_HOMEOBOX PROTEIN LHX5"/>
    <property type="match status" value="1"/>
</dbReference>
<evidence type="ECO:0000259" key="18">
    <source>
        <dbReference type="PROSITE" id="PS50071"/>
    </source>
</evidence>
<dbReference type="InterPro" id="IPR049618">
    <property type="entry name" value="Lhx1/5_LIM1"/>
</dbReference>
<dbReference type="PROSITE" id="PS00478">
    <property type="entry name" value="LIM_DOMAIN_1"/>
    <property type="match status" value="1"/>
</dbReference>
<feature type="domain" description="Homeobox" evidence="18">
    <location>
        <begin position="230"/>
        <end position="290"/>
    </location>
</feature>
<keyword evidence="9" id="KW-0804">Transcription</keyword>
<evidence type="ECO:0000256" key="12">
    <source>
        <dbReference type="PROSITE-ProRule" id="PRU00108"/>
    </source>
</evidence>
<evidence type="ECO:0000256" key="13">
    <source>
        <dbReference type="PROSITE-ProRule" id="PRU00125"/>
    </source>
</evidence>
<dbReference type="SMART" id="SM00389">
    <property type="entry name" value="HOX"/>
    <property type="match status" value="1"/>
</dbReference>
<evidence type="ECO:0000256" key="5">
    <source>
        <dbReference type="ARBA" id="ARBA00023015"/>
    </source>
</evidence>
<reference evidence="19 20" key="1">
    <citation type="submission" date="2023-09" db="EMBL/GenBank/DDBJ databases">
        <authorList>
            <person name="Wang M."/>
        </authorList>
    </citation>
    <scope>NUCLEOTIDE SEQUENCE [LARGE SCALE GENOMIC DNA]</scope>
    <source>
        <strain evidence="19">GT-2023</strain>
        <tissue evidence="19">Liver</tissue>
    </source>
</reference>
<feature type="DNA-binding region" description="Homeobox" evidence="12">
    <location>
        <begin position="232"/>
        <end position="291"/>
    </location>
</feature>
<dbReference type="CDD" id="cd09375">
    <property type="entry name" value="LIM2_Lhx1_Lhx5"/>
    <property type="match status" value="1"/>
</dbReference>
<comment type="caution">
    <text evidence="19">The sequence shown here is derived from an EMBL/GenBank/DDBJ whole genome shotgun (WGS) entry which is preliminary data.</text>
</comment>
<feature type="chain" id="PRO_5046499270" description="LIM/homeobox protein Lhx5" evidence="16">
    <location>
        <begin position="17"/>
        <end position="650"/>
    </location>
</feature>
<keyword evidence="2 13" id="KW-0479">Metal-binding</keyword>
<evidence type="ECO:0000256" key="9">
    <source>
        <dbReference type="ARBA" id="ARBA00023163"/>
    </source>
</evidence>
<evidence type="ECO:0000256" key="3">
    <source>
        <dbReference type="ARBA" id="ARBA00022737"/>
    </source>
</evidence>
<evidence type="ECO:0000256" key="1">
    <source>
        <dbReference type="ARBA" id="ARBA00004123"/>
    </source>
</evidence>
<keyword evidence="6 13" id="KW-0440">LIM domain</keyword>
<keyword evidence="16" id="KW-0732">Signal</keyword>
<evidence type="ECO:0000313" key="19">
    <source>
        <dbReference type="EMBL" id="KAL1253161.1"/>
    </source>
</evidence>
<feature type="domain" description="LIM zinc-binding" evidence="17">
    <location>
        <begin position="55"/>
        <end position="114"/>
    </location>
</feature>
<dbReference type="SMART" id="SM00132">
    <property type="entry name" value="LIM"/>
    <property type="match status" value="2"/>
</dbReference>
<dbReference type="InterPro" id="IPR001781">
    <property type="entry name" value="Znf_LIM"/>
</dbReference>
<evidence type="ECO:0000256" key="16">
    <source>
        <dbReference type="SAM" id="SignalP"/>
    </source>
</evidence>
<dbReference type="InterPro" id="IPR001356">
    <property type="entry name" value="HD"/>
</dbReference>
<feature type="compositionally biased region" description="Low complexity" evidence="15">
    <location>
        <begin position="353"/>
        <end position="372"/>
    </location>
</feature>
<gene>
    <name evidence="19" type="ORF">QQF64_017854</name>
</gene>
<dbReference type="InterPro" id="IPR049619">
    <property type="entry name" value="Lhx1/5_LIM2"/>
</dbReference>
<evidence type="ECO:0000256" key="4">
    <source>
        <dbReference type="ARBA" id="ARBA00022833"/>
    </source>
</evidence>
<protein>
    <recommendedName>
        <fullName evidence="11">LIM/homeobox protein Lhx5</fullName>
    </recommendedName>
</protein>
<dbReference type="CDD" id="cd00086">
    <property type="entry name" value="homeodomain"/>
    <property type="match status" value="1"/>
</dbReference>
<dbReference type="PROSITE" id="PS50071">
    <property type="entry name" value="HOMEOBOX_2"/>
    <property type="match status" value="1"/>
</dbReference>
<keyword evidence="20" id="KW-1185">Reference proteome</keyword>
<evidence type="ECO:0000256" key="15">
    <source>
        <dbReference type="SAM" id="MobiDB-lite"/>
    </source>
</evidence>
<evidence type="ECO:0000256" key="10">
    <source>
        <dbReference type="ARBA" id="ARBA00023242"/>
    </source>
</evidence>
<dbReference type="InterPro" id="IPR009057">
    <property type="entry name" value="Homeodomain-like_sf"/>
</dbReference>
<comment type="subcellular location">
    <subcellularLocation>
        <location evidence="1 12 14">Nucleus</location>
    </subcellularLocation>
</comment>
<keyword evidence="8 12" id="KW-0371">Homeobox</keyword>
<organism evidence="19 20">
    <name type="scientific">Cirrhinus molitorella</name>
    <name type="common">mud carp</name>
    <dbReference type="NCBI Taxonomy" id="172907"/>
    <lineage>
        <taxon>Eukaryota</taxon>
        <taxon>Metazoa</taxon>
        <taxon>Chordata</taxon>
        <taxon>Craniata</taxon>
        <taxon>Vertebrata</taxon>
        <taxon>Euteleostomi</taxon>
        <taxon>Actinopterygii</taxon>
        <taxon>Neopterygii</taxon>
        <taxon>Teleostei</taxon>
        <taxon>Ostariophysi</taxon>
        <taxon>Cypriniformes</taxon>
        <taxon>Cyprinidae</taxon>
        <taxon>Labeoninae</taxon>
        <taxon>Labeonini</taxon>
        <taxon>Cirrhinus</taxon>
    </lineage>
</organism>
<accession>A0ABR3LJU0</accession>
<evidence type="ECO:0000256" key="2">
    <source>
        <dbReference type="ARBA" id="ARBA00022723"/>
    </source>
</evidence>
<feature type="region of interest" description="Disordered" evidence="15">
    <location>
        <begin position="191"/>
        <end position="239"/>
    </location>
</feature>
<keyword evidence="10 12" id="KW-0539">Nucleus</keyword>
<dbReference type="Proteomes" id="UP001558613">
    <property type="component" value="Unassembled WGS sequence"/>
</dbReference>